<feature type="region of interest" description="Disordered" evidence="4">
    <location>
        <begin position="344"/>
        <end position="442"/>
    </location>
</feature>
<dbReference type="InParanoid" id="A0A6J2X7F8"/>
<dbReference type="Pfam" id="PF23774">
    <property type="entry name" value="TPR_GEMI5"/>
    <property type="match status" value="1"/>
</dbReference>
<dbReference type="InterPro" id="IPR052640">
    <property type="entry name" value="Gemin-5"/>
</dbReference>
<feature type="compositionally biased region" description="Polar residues" evidence="4">
    <location>
        <begin position="298"/>
        <end position="317"/>
    </location>
</feature>
<feature type="repeat" description="WD" evidence="3">
    <location>
        <begin position="52"/>
        <end position="97"/>
    </location>
</feature>
<dbReference type="PANTHER" id="PTHR46362:SF1">
    <property type="entry name" value="GEM-ASSOCIATED PROTEIN 5"/>
    <property type="match status" value="1"/>
</dbReference>
<dbReference type="SMART" id="SM00320">
    <property type="entry name" value="WD40"/>
    <property type="match status" value="9"/>
</dbReference>
<feature type="compositionally biased region" description="Basic and acidic residues" evidence="4">
    <location>
        <begin position="231"/>
        <end position="253"/>
    </location>
</feature>
<keyword evidence="8" id="KW-1185">Reference proteome</keyword>
<proteinExistence type="predicted"/>
<reference evidence="9" key="1">
    <citation type="submission" date="2025-08" db="UniProtKB">
        <authorList>
            <consortium name="RefSeq"/>
        </authorList>
    </citation>
    <scope>IDENTIFICATION</scope>
    <source>
        <tissue evidence="9">Gonads</tissue>
    </source>
</reference>
<organism evidence="8 9">
    <name type="scientific">Sitophilus oryzae</name>
    <name type="common">Rice weevil</name>
    <name type="synonym">Curculio oryzae</name>
    <dbReference type="NCBI Taxonomy" id="7048"/>
    <lineage>
        <taxon>Eukaryota</taxon>
        <taxon>Metazoa</taxon>
        <taxon>Ecdysozoa</taxon>
        <taxon>Arthropoda</taxon>
        <taxon>Hexapoda</taxon>
        <taxon>Insecta</taxon>
        <taxon>Pterygota</taxon>
        <taxon>Neoptera</taxon>
        <taxon>Endopterygota</taxon>
        <taxon>Coleoptera</taxon>
        <taxon>Polyphaga</taxon>
        <taxon>Cucujiformia</taxon>
        <taxon>Curculionidae</taxon>
        <taxon>Dryophthorinae</taxon>
        <taxon>Sitophilus</taxon>
    </lineage>
</organism>
<evidence type="ECO:0000259" key="5">
    <source>
        <dbReference type="Pfam" id="PF23770"/>
    </source>
</evidence>
<sequence>MNKLIIPSPPNWYEVDIMACSPDNTLIYGSRQDIIVIKPTSVDLPDQVEIIAKAHSSRIISVNINRNWGNPHKYAVTVSEDKVVKLWDIDMLERVQSHNKHLTDNSKSKVICAQFAGDDRVISVSENGEIVIWNLVQNETKSLTLLSEIKATVTCMSVCPHASWLAAFGLKTGLIVILDLRKNGQILFKLRGHEKSIVSLSWCPVPVNVFPLKPHNKVVEKVSENLEEEEKVVGEKDYRRKQENPKKREDTEKSTVLVGSEEILQGDSQKLEIPRMAHRKKGRGSLVDILIENDVKSPPNNENGDADIPTNQGVTGLEISNSNDLELEQTLSNNSILSSELSVCDKTDSDRRTTHGVESNSLPSNIQQSSDKESQVKDDKGSVEDSTENQEEIHVLNDEDKIDNLNSGEASGPKNDNQDVESEEQKCDKKENEDDWRNKEEQPRKEYLLASSSKDSNIYIWRAGTDGRMQTFLSLPHKSFKKGGRNEKMWTCLCWAAPQILLSSSRNAELIRWTLPKPLDQSKFMHVVHRDHWSVLFSIKTPITYYDEYNFLQNKDINVWTTGMERLILNTNLKSQENLNCYQTFGANINCIVGSPLDPNRLAMGSGEGTVHIWDISKDHKKKIYLSTFYQKILSSVTALAWHPLIETSLAWGTAEGRIGIFDINGKSKNNPKVFQQYFKSQIYKIEWGPLKESDDKGLYVVSEGSIGIFDPKDTNKVPTLLELPDNTFVYTMSWKPDLSMHLVSSKAGALICYDASLKISNISYVPNRLQSILWHPDAITNDVTVSKYCQTFVSIVQSTEFIVFDFSKEGENEEKQMAHFKTRGHFKNKSLINCIAWSPHNGSQLVFVDEVGVAQVFDIESQTILCTYINPTLDALYSVYWSPLDADYIITASIRHKITIWKVSENMPLTEKEINVVRNKISKAFSKEVSNLLVKSKVEDPSANNNKTNTKKTTKSEILPTFYTFKPKNESEDIRKLLKWKLENISKEPTTQNSESLDILDIFGEQSDLEKVLTLNINAFKNRGKYQNSNILLLFKGDVSEEVKSAIIQKRVNPWIISISPMISITLWQMACETYAEQLQEDENSDPMEIVTYLLACHKVEKAVHILSNKMMFKEAFVLAKTRLGVDSPLLTEVLEKWGKDLNYHGAFARAAQCYVVIGKYQEAASALFRLKTSNLELLKLGVELAQLSGNEELLKALQFKFNAFKSEETVEDNTGVDENENVKKQVGIVENSNINGGNEVTQEKENVIRESTGDSPIECSLNKLNAQESTEIVEGDLKNGDIKGKECSVDKESVDNGNLIEPCTQTVEFERSIECSLNEQCSLSKTDAIEVSIKNGVDVTVKENDISVKESVE</sequence>
<dbReference type="InterPro" id="IPR001680">
    <property type="entry name" value="WD40_rpt"/>
</dbReference>
<evidence type="ECO:0000256" key="1">
    <source>
        <dbReference type="ARBA" id="ARBA00022574"/>
    </source>
</evidence>
<dbReference type="KEGG" id="soy:115875470"/>
<dbReference type="InterPro" id="IPR056421">
    <property type="entry name" value="TPR_GEMI5"/>
</dbReference>
<feature type="compositionally biased region" description="Basic and acidic residues" evidence="4">
    <location>
        <begin position="370"/>
        <end position="383"/>
    </location>
</feature>
<keyword evidence="1 3" id="KW-0853">WD repeat</keyword>
<keyword evidence="2" id="KW-0677">Repeat</keyword>
<dbReference type="InterPro" id="IPR019775">
    <property type="entry name" value="WD40_repeat_CS"/>
</dbReference>
<dbReference type="GO" id="GO:0005634">
    <property type="term" value="C:nucleus"/>
    <property type="evidence" value="ECO:0007669"/>
    <property type="project" value="TreeGrafter"/>
</dbReference>
<dbReference type="PANTHER" id="PTHR46362">
    <property type="entry name" value="GEM-ASSOCIATED PROTEIN 5"/>
    <property type="match status" value="1"/>
</dbReference>
<dbReference type="RefSeq" id="XP_030746799.1">
    <property type="nucleotide sequence ID" value="XM_030890939.1"/>
</dbReference>
<dbReference type="InterPro" id="IPR015943">
    <property type="entry name" value="WD40/YVTN_repeat-like_dom_sf"/>
</dbReference>
<evidence type="ECO:0000259" key="7">
    <source>
        <dbReference type="Pfam" id="PF23775"/>
    </source>
</evidence>
<dbReference type="InterPro" id="IPR036322">
    <property type="entry name" value="WD40_repeat_dom_sf"/>
</dbReference>
<evidence type="ECO:0000313" key="9">
    <source>
        <dbReference type="RefSeq" id="XP_030746799.1"/>
    </source>
</evidence>
<feature type="domain" description="Gem-associated protein 5 second beta-propeller" evidence="7">
    <location>
        <begin position="596"/>
        <end position="894"/>
    </location>
</feature>
<accession>A0A6J2X7F8</accession>
<dbReference type="FunCoup" id="A0A6J2X7F8">
    <property type="interactions" value="1130"/>
</dbReference>
<feature type="domain" description="Gem-associated protein 5 first beta-propeller" evidence="5">
    <location>
        <begin position="23"/>
        <end position="232"/>
    </location>
</feature>
<dbReference type="InterPro" id="IPR056424">
    <property type="entry name" value="Beta-prop_GEMI5_2nd"/>
</dbReference>
<feature type="compositionally biased region" description="Basic and acidic residues" evidence="4">
    <location>
        <begin position="391"/>
        <end position="403"/>
    </location>
</feature>
<feature type="domain" description="Gem-associated protein 5 TPR" evidence="6">
    <location>
        <begin position="1001"/>
        <end position="1204"/>
    </location>
</feature>
<name>A0A6J2X7F8_SITOR</name>
<dbReference type="Pfam" id="PF23770">
    <property type="entry name" value="Beta-prop_RIG_1st"/>
    <property type="match status" value="1"/>
</dbReference>
<evidence type="ECO:0000256" key="2">
    <source>
        <dbReference type="ARBA" id="ARBA00022737"/>
    </source>
</evidence>
<dbReference type="PROSITE" id="PS00678">
    <property type="entry name" value="WD_REPEATS_1"/>
    <property type="match status" value="1"/>
</dbReference>
<dbReference type="OrthoDB" id="7326421at2759"/>
<feature type="region of interest" description="Disordered" evidence="4">
    <location>
        <begin position="224"/>
        <end position="255"/>
    </location>
</feature>
<dbReference type="Pfam" id="PF23775">
    <property type="entry name" value="Beta-prop_RIG_2nd"/>
    <property type="match status" value="1"/>
</dbReference>
<dbReference type="Gene3D" id="2.130.10.10">
    <property type="entry name" value="YVTN repeat-like/Quinoprotein amine dehydrogenase"/>
    <property type="match status" value="3"/>
</dbReference>
<dbReference type="GO" id="GO:0003730">
    <property type="term" value="F:mRNA 3'-UTR binding"/>
    <property type="evidence" value="ECO:0007669"/>
    <property type="project" value="TreeGrafter"/>
</dbReference>
<dbReference type="PROSITE" id="PS50082">
    <property type="entry name" value="WD_REPEATS_2"/>
    <property type="match status" value="1"/>
</dbReference>
<dbReference type="Proteomes" id="UP000504635">
    <property type="component" value="Unplaced"/>
</dbReference>
<feature type="compositionally biased region" description="Polar residues" evidence="4">
    <location>
        <begin position="356"/>
        <end position="369"/>
    </location>
</feature>
<dbReference type="InterPro" id="IPR056432">
    <property type="entry name" value="Beta-prop_GEMI5_1st"/>
</dbReference>
<evidence type="ECO:0000313" key="8">
    <source>
        <dbReference type="Proteomes" id="UP000504635"/>
    </source>
</evidence>
<feature type="compositionally biased region" description="Basic and acidic residues" evidence="4">
    <location>
        <begin position="344"/>
        <end position="355"/>
    </location>
</feature>
<dbReference type="SUPFAM" id="SSF50978">
    <property type="entry name" value="WD40 repeat-like"/>
    <property type="match status" value="2"/>
</dbReference>
<feature type="compositionally biased region" description="Basic and acidic residues" evidence="4">
    <location>
        <begin position="423"/>
        <end position="442"/>
    </location>
</feature>
<dbReference type="GO" id="GO:0000387">
    <property type="term" value="P:spliceosomal snRNP assembly"/>
    <property type="evidence" value="ECO:0007669"/>
    <property type="project" value="TreeGrafter"/>
</dbReference>
<evidence type="ECO:0000259" key="6">
    <source>
        <dbReference type="Pfam" id="PF23774"/>
    </source>
</evidence>
<evidence type="ECO:0000256" key="3">
    <source>
        <dbReference type="PROSITE-ProRule" id="PRU00221"/>
    </source>
</evidence>
<dbReference type="GeneID" id="115875470"/>
<dbReference type="GO" id="GO:0032797">
    <property type="term" value="C:SMN complex"/>
    <property type="evidence" value="ECO:0007669"/>
    <property type="project" value="TreeGrafter"/>
</dbReference>
<evidence type="ECO:0000256" key="4">
    <source>
        <dbReference type="SAM" id="MobiDB-lite"/>
    </source>
</evidence>
<gene>
    <name evidence="9" type="primary">LOC115875470</name>
</gene>
<feature type="region of interest" description="Disordered" evidence="4">
    <location>
        <begin position="294"/>
        <end position="317"/>
    </location>
</feature>
<protein>
    <submittedName>
        <fullName evidence="9">Gem-associated protein 5-like</fullName>
    </submittedName>
</protein>